<keyword evidence="2" id="KW-0813">Transport</keyword>
<evidence type="ECO:0000256" key="9">
    <source>
        <dbReference type="ARBA" id="ARBA00023136"/>
    </source>
</evidence>
<dbReference type="Pfam" id="PF00400">
    <property type="entry name" value="WD40"/>
    <property type="match status" value="1"/>
</dbReference>
<dbReference type="KEGG" id="cqi:110704800"/>
<reference evidence="12" key="2">
    <citation type="submission" date="2021-03" db="UniProtKB">
        <authorList>
            <consortium name="EnsemblPlants"/>
        </authorList>
    </citation>
    <scope>IDENTIFICATION</scope>
</reference>
<protein>
    <recommendedName>
        <fullName evidence="14">SEC12-like protein 1</fullName>
    </recommendedName>
</protein>
<evidence type="ECO:0000256" key="7">
    <source>
        <dbReference type="ARBA" id="ARBA00022927"/>
    </source>
</evidence>
<dbReference type="InterPro" id="IPR036322">
    <property type="entry name" value="WD40_repeat_dom_sf"/>
</dbReference>
<evidence type="ECO:0000313" key="13">
    <source>
        <dbReference type="Proteomes" id="UP000596660"/>
    </source>
</evidence>
<dbReference type="OMA" id="PMGRHQP"/>
<evidence type="ECO:0000256" key="8">
    <source>
        <dbReference type="ARBA" id="ARBA00022989"/>
    </source>
</evidence>
<organism evidence="12 13">
    <name type="scientific">Chenopodium quinoa</name>
    <name type="common">Quinoa</name>
    <dbReference type="NCBI Taxonomy" id="63459"/>
    <lineage>
        <taxon>Eukaryota</taxon>
        <taxon>Viridiplantae</taxon>
        <taxon>Streptophyta</taxon>
        <taxon>Embryophyta</taxon>
        <taxon>Tracheophyta</taxon>
        <taxon>Spermatophyta</taxon>
        <taxon>Magnoliopsida</taxon>
        <taxon>eudicotyledons</taxon>
        <taxon>Gunneridae</taxon>
        <taxon>Pentapetalae</taxon>
        <taxon>Caryophyllales</taxon>
        <taxon>Chenopodiaceae</taxon>
        <taxon>Chenopodioideae</taxon>
        <taxon>Atripliceae</taxon>
        <taxon>Chenopodium</taxon>
    </lineage>
</organism>
<evidence type="ECO:0000256" key="2">
    <source>
        <dbReference type="ARBA" id="ARBA00022448"/>
    </source>
</evidence>
<gene>
    <name evidence="12" type="primary">LOC110704800</name>
</gene>
<evidence type="ECO:0000256" key="5">
    <source>
        <dbReference type="ARBA" id="ARBA00022737"/>
    </source>
</evidence>
<dbReference type="PROSITE" id="PS50082">
    <property type="entry name" value="WD_REPEATS_2"/>
    <property type="match status" value="1"/>
</dbReference>
<evidence type="ECO:0000256" key="11">
    <source>
        <dbReference type="SAM" id="Phobius"/>
    </source>
</evidence>
<keyword evidence="3 10" id="KW-0853">WD repeat</keyword>
<dbReference type="SMART" id="SM00320">
    <property type="entry name" value="WD40"/>
    <property type="match status" value="4"/>
</dbReference>
<dbReference type="GO" id="GO:0003400">
    <property type="term" value="P:regulation of COPII vesicle coating"/>
    <property type="evidence" value="ECO:0007669"/>
    <property type="project" value="TreeGrafter"/>
</dbReference>
<feature type="repeat" description="WD" evidence="10">
    <location>
        <begin position="160"/>
        <end position="191"/>
    </location>
</feature>
<keyword evidence="13" id="KW-1185">Reference proteome</keyword>
<dbReference type="GO" id="GO:0005789">
    <property type="term" value="C:endoplasmic reticulum membrane"/>
    <property type="evidence" value="ECO:0007669"/>
    <property type="project" value="UniProtKB-SubCell"/>
</dbReference>
<dbReference type="EnsemblPlants" id="AUR62002704-RA">
    <property type="protein sequence ID" value="AUR62002704-RA:cds"/>
    <property type="gene ID" value="AUR62002704"/>
</dbReference>
<evidence type="ECO:0000256" key="3">
    <source>
        <dbReference type="ARBA" id="ARBA00022574"/>
    </source>
</evidence>
<keyword evidence="7" id="KW-0653">Protein transport</keyword>
<dbReference type="PROSITE" id="PS00678">
    <property type="entry name" value="WD_REPEATS_1"/>
    <property type="match status" value="1"/>
</dbReference>
<dbReference type="GO" id="GO:0005085">
    <property type="term" value="F:guanyl-nucleotide exchange factor activity"/>
    <property type="evidence" value="ECO:0007669"/>
    <property type="project" value="InterPro"/>
</dbReference>
<evidence type="ECO:0000256" key="4">
    <source>
        <dbReference type="ARBA" id="ARBA00022692"/>
    </source>
</evidence>
<dbReference type="SUPFAM" id="SSF50978">
    <property type="entry name" value="WD40 repeat-like"/>
    <property type="match status" value="1"/>
</dbReference>
<keyword evidence="5" id="KW-0677">Repeat</keyword>
<sequence length="389" mass="42901">MELQNVGIVSCGKWIKRPEKANLVVLGKSYKSSSAKSKLEIFSFDSKTLSLSSSPLAEYDIEDGEPICIAVHPNGDQIICATSSGDCKLFELCTQETSVKLLPKEAPSLQGVGLQTCIEFSVDGCKLGCGGEDGHLRILEWPSLRIILDEPNAQKSFRDMDFSLDSEFLASTSTDGSARVWNANDGVTVATLKRDSNEKIELCCFSKDGTKPFLFCTVQRAKAKAKPMTVVWDMSTWNRIGYKVLLAKPASVLTTSQDGKYLALGSKDGDVCVVEVKTMRISHWSKRLHPGTSIAALEFCPSERVVLTTTKEWGAKVTQLTVPVEWKDWQIYGLLLAMLLISAIAFYIFYVMSDSFWQHPETYQPSTSHIDSLLGDQLSSEDPLGPLDL</sequence>
<reference evidence="12" key="1">
    <citation type="journal article" date="2017" name="Nature">
        <title>The genome of Chenopodium quinoa.</title>
        <authorList>
            <person name="Jarvis D.E."/>
            <person name="Ho Y.S."/>
            <person name="Lightfoot D.J."/>
            <person name="Schmoeckel S.M."/>
            <person name="Li B."/>
            <person name="Borm T.J.A."/>
            <person name="Ohyanagi H."/>
            <person name="Mineta K."/>
            <person name="Michell C.T."/>
            <person name="Saber N."/>
            <person name="Kharbatia N.M."/>
            <person name="Rupper R.R."/>
            <person name="Sharp A.R."/>
            <person name="Dally N."/>
            <person name="Boughton B.A."/>
            <person name="Woo Y.H."/>
            <person name="Gao G."/>
            <person name="Schijlen E.G.W.M."/>
            <person name="Guo X."/>
            <person name="Momin A.A."/>
            <person name="Negrao S."/>
            <person name="Al-Babili S."/>
            <person name="Gehring C."/>
            <person name="Roessner U."/>
            <person name="Jung C."/>
            <person name="Murphy K."/>
            <person name="Arold S.T."/>
            <person name="Gojobori T."/>
            <person name="van der Linden C.G."/>
            <person name="van Loo E.N."/>
            <person name="Jellen E.N."/>
            <person name="Maughan P.J."/>
            <person name="Tester M."/>
        </authorList>
    </citation>
    <scope>NUCLEOTIDE SEQUENCE [LARGE SCALE GENOMIC DNA]</scope>
    <source>
        <strain evidence="12">cv. PI 614886</strain>
    </source>
</reference>
<accession>A0A803KUJ6</accession>
<dbReference type="Gramene" id="AUR62002704-RA">
    <property type="protein sequence ID" value="AUR62002704-RA:cds"/>
    <property type="gene ID" value="AUR62002704"/>
</dbReference>
<keyword evidence="8 11" id="KW-1133">Transmembrane helix</keyword>
<dbReference type="FunFam" id="2.130.10.10:FF:000435">
    <property type="entry name" value="SEC12-like protein 1"/>
    <property type="match status" value="1"/>
</dbReference>
<dbReference type="OrthoDB" id="538223at2759"/>
<dbReference type="InterPro" id="IPR015943">
    <property type="entry name" value="WD40/YVTN_repeat-like_dom_sf"/>
</dbReference>
<dbReference type="GeneID" id="110704800"/>
<dbReference type="InterPro" id="IPR019775">
    <property type="entry name" value="WD40_repeat_CS"/>
</dbReference>
<dbReference type="InterPro" id="IPR001680">
    <property type="entry name" value="WD40_rpt"/>
</dbReference>
<dbReference type="PANTHER" id="PTHR23284">
    <property type="entry name" value="PROLACTIN REGULATORY ELEMENT BINDING PROTEIN"/>
    <property type="match status" value="1"/>
</dbReference>
<dbReference type="Proteomes" id="UP000596660">
    <property type="component" value="Unplaced"/>
</dbReference>
<dbReference type="Gene3D" id="2.130.10.10">
    <property type="entry name" value="YVTN repeat-like/Quinoprotein amine dehydrogenase"/>
    <property type="match status" value="1"/>
</dbReference>
<dbReference type="AlphaFoldDB" id="A0A803KUJ6"/>
<comment type="subcellular location">
    <subcellularLocation>
        <location evidence="1">Endoplasmic reticulum membrane</location>
        <topology evidence="1">Single-pass membrane protein</topology>
    </subcellularLocation>
</comment>
<dbReference type="RefSeq" id="XP_021738340.1">
    <property type="nucleotide sequence ID" value="XM_021882648.1"/>
</dbReference>
<dbReference type="SMR" id="A0A803KUJ6"/>
<keyword evidence="4 11" id="KW-0812">Transmembrane</keyword>
<evidence type="ECO:0000313" key="12">
    <source>
        <dbReference type="EnsemblPlants" id="AUR62002704-RA:cds"/>
    </source>
</evidence>
<name>A0A803KUJ6_CHEQI</name>
<dbReference type="GO" id="GO:0006888">
    <property type="term" value="P:endoplasmic reticulum to Golgi vesicle-mediated transport"/>
    <property type="evidence" value="ECO:0007669"/>
    <property type="project" value="TreeGrafter"/>
</dbReference>
<evidence type="ECO:0000256" key="6">
    <source>
        <dbReference type="ARBA" id="ARBA00022824"/>
    </source>
</evidence>
<feature type="transmembrane region" description="Helical" evidence="11">
    <location>
        <begin position="329"/>
        <end position="350"/>
    </location>
</feature>
<keyword evidence="6" id="KW-0256">Endoplasmic reticulum</keyword>
<evidence type="ECO:0000256" key="10">
    <source>
        <dbReference type="PROSITE-ProRule" id="PRU00221"/>
    </source>
</evidence>
<dbReference type="InterPro" id="IPR045260">
    <property type="entry name" value="Sec12-like"/>
</dbReference>
<dbReference type="GO" id="GO:0015031">
    <property type="term" value="P:protein transport"/>
    <property type="evidence" value="ECO:0007669"/>
    <property type="project" value="UniProtKB-KW"/>
</dbReference>
<evidence type="ECO:0008006" key="14">
    <source>
        <dbReference type="Google" id="ProtNLM"/>
    </source>
</evidence>
<keyword evidence="9 11" id="KW-0472">Membrane</keyword>
<proteinExistence type="predicted"/>
<evidence type="ECO:0000256" key="1">
    <source>
        <dbReference type="ARBA" id="ARBA00004389"/>
    </source>
</evidence>
<dbReference type="PANTHER" id="PTHR23284:SF2">
    <property type="entry name" value="SEC12-LIKE PROTEIN 1"/>
    <property type="match status" value="1"/>
</dbReference>